<feature type="compositionally biased region" description="Low complexity" evidence="1">
    <location>
        <begin position="490"/>
        <end position="501"/>
    </location>
</feature>
<dbReference type="InterPro" id="IPR010666">
    <property type="entry name" value="Znf_GRF"/>
</dbReference>
<protein>
    <submittedName>
        <fullName evidence="3">Uncharacterized protein</fullName>
    </submittedName>
</protein>
<feature type="region of interest" description="Disordered" evidence="1">
    <location>
        <begin position="481"/>
        <end position="503"/>
    </location>
</feature>
<keyword evidence="2" id="KW-0732">Signal</keyword>
<gene>
    <name evidence="3" type="ORF">CTOB1V02_LOCUS4002</name>
</gene>
<evidence type="ECO:0000256" key="2">
    <source>
        <dbReference type="SAM" id="SignalP"/>
    </source>
</evidence>
<organism evidence="3">
    <name type="scientific">Cyprideis torosa</name>
    <dbReference type="NCBI Taxonomy" id="163714"/>
    <lineage>
        <taxon>Eukaryota</taxon>
        <taxon>Metazoa</taxon>
        <taxon>Ecdysozoa</taxon>
        <taxon>Arthropoda</taxon>
        <taxon>Crustacea</taxon>
        <taxon>Oligostraca</taxon>
        <taxon>Ostracoda</taxon>
        <taxon>Podocopa</taxon>
        <taxon>Podocopida</taxon>
        <taxon>Cytherocopina</taxon>
        <taxon>Cytheroidea</taxon>
        <taxon>Cytherideidae</taxon>
        <taxon>Cyprideis</taxon>
    </lineage>
</organism>
<dbReference type="Pfam" id="PF06839">
    <property type="entry name" value="Zn_ribbon_GRF"/>
    <property type="match status" value="1"/>
</dbReference>
<proteinExistence type="predicted"/>
<evidence type="ECO:0000313" key="3">
    <source>
        <dbReference type="EMBL" id="CAD7226077.1"/>
    </source>
</evidence>
<dbReference type="GO" id="GO:0008270">
    <property type="term" value="F:zinc ion binding"/>
    <property type="evidence" value="ECO:0007669"/>
    <property type="project" value="InterPro"/>
</dbReference>
<dbReference type="EMBL" id="OB660737">
    <property type="protein sequence ID" value="CAD7226077.1"/>
    <property type="molecule type" value="Genomic_DNA"/>
</dbReference>
<accession>A0A7R8ZN35</accession>
<feature type="region of interest" description="Disordered" evidence="1">
    <location>
        <begin position="284"/>
        <end position="325"/>
    </location>
</feature>
<feature type="chain" id="PRO_5043691800" evidence="2">
    <location>
        <begin position="22"/>
        <end position="522"/>
    </location>
</feature>
<feature type="region of interest" description="Disordered" evidence="1">
    <location>
        <begin position="368"/>
        <end position="427"/>
    </location>
</feature>
<reference evidence="3" key="1">
    <citation type="submission" date="2020-11" db="EMBL/GenBank/DDBJ databases">
        <authorList>
            <person name="Tran Van P."/>
        </authorList>
    </citation>
    <scope>NUCLEOTIDE SEQUENCE</scope>
</reference>
<dbReference type="PROSITE" id="PS51999">
    <property type="entry name" value="ZF_GRF"/>
    <property type="match status" value="1"/>
</dbReference>
<sequence length="522" mass="55413">MTSKSVFGIVLGSLFISGISGFELTKYQEFPGLACNTTIGGATSGLKVTSCLVKVHHDQCRAVQTTPDCQCCATVRADNSTSVYAPADAEFTCTYCEVLNPSNSDAQVCAAGTSLLVRSCFIAGVFNAIITGVFNAIIAGVFNAIIASLTPVSALAQVARLLSVPLPNGEVFGHGAPPPPIMKCPRCHSGDILLRSKPLNGQAGVRRFYASCSRFPECRAAMWMPLYDVLDAKVSPDKCTRCPSSPHLLEMDFRPGAFPLLPVHLKACLGGCDSNFMEQLGIHPIRPDGGNYQGTGSSVRPPPPRNPQASTTRPPPRNPQAPTTRPVAAAFPLRRSLPAQPPATAAPRSTSDGAIVCNCNKDAPLITVRKEGPNKGKVKRSVRKEGPNKGKVKRSVRKKDRTKPTHRPLTEGGANAATRTGPPAPSMVNNGTEKCACGLDAVRRTVLREGLNQGREFFVCPKPREEQCNFFAWADGPSVTDGNGRGGGRTAPRGRGTGTTKAPKRCGICKETGHTARTCPQK</sequence>
<name>A0A7R8ZN35_9CRUS</name>
<feature type="signal peptide" evidence="2">
    <location>
        <begin position="1"/>
        <end position="21"/>
    </location>
</feature>
<dbReference type="AlphaFoldDB" id="A0A7R8ZN35"/>
<dbReference type="SUPFAM" id="SSF57756">
    <property type="entry name" value="Retrovirus zinc finger-like domains"/>
    <property type="match status" value="1"/>
</dbReference>
<dbReference type="OrthoDB" id="430051at2759"/>
<evidence type="ECO:0000256" key="1">
    <source>
        <dbReference type="SAM" id="MobiDB-lite"/>
    </source>
</evidence>
<dbReference type="GO" id="GO:0003676">
    <property type="term" value="F:nucleic acid binding"/>
    <property type="evidence" value="ECO:0007669"/>
    <property type="project" value="InterPro"/>
</dbReference>
<feature type="compositionally biased region" description="Basic residues" evidence="1">
    <location>
        <begin position="390"/>
        <end position="406"/>
    </location>
</feature>
<dbReference type="InterPro" id="IPR036875">
    <property type="entry name" value="Znf_CCHC_sf"/>
</dbReference>